<organism evidence="4 5">
    <name type="scientific">Sesamum alatum</name>
    <dbReference type="NCBI Taxonomy" id="300844"/>
    <lineage>
        <taxon>Eukaryota</taxon>
        <taxon>Viridiplantae</taxon>
        <taxon>Streptophyta</taxon>
        <taxon>Embryophyta</taxon>
        <taxon>Tracheophyta</taxon>
        <taxon>Spermatophyta</taxon>
        <taxon>Magnoliopsida</taxon>
        <taxon>eudicotyledons</taxon>
        <taxon>Gunneridae</taxon>
        <taxon>Pentapetalae</taxon>
        <taxon>asterids</taxon>
        <taxon>lamiids</taxon>
        <taxon>Lamiales</taxon>
        <taxon>Pedaliaceae</taxon>
        <taxon>Sesamum</taxon>
    </lineage>
</organism>
<evidence type="ECO:0000256" key="2">
    <source>
        <dbReference type="SAM" id="Phobius"/>
    </source>
</evidence>
<accession>A0AAE1XXH4</accession>
<feature type="region of interest" description="Disordered" evidence="1">
    <location>
        <begin position="706"/>
        <end position="742"/>
    </location>
</feature>
<evidence type="ECO:0000256" key="1">
    <source>
        <dbReference type="SAM" id="MobiDB-lite"/>
    </source>
</evidence>
<evidence type="ECO:0000313" key="5">
    <source>
        <dbReference type="Proteomes" id="UP001293254"/>
    </source>
</evidence>
<sequence length="781" mass="88029">MAVCIFSASISLPKHHHHHHPLISTLPTLPRKKNFLRTCRSSSEPNEDYFLDAPVSVGDGFSFSGGKYSDEPSPADEWFKQGKIVKAHPVGGTGEKAKDPIFGLAMAGSSQASTDLFRWFCVESGSAANPPVVLIHGFPSQAYSYRKVLPILSKNNHAIAFDWLGFGFSDKPQPKYGFDYTLKEYVESLESVISEFSKDKVTLVVQGYFAPIVVKYAKDHQEKINNLILLNPPLTAKHANLPSTLSIFSNFLLGEIFSQDPLRASDKALTSCGPYKIKEDVAMVYRRPYLTSGSAGFALNAISRSMKKELKGFVEEMRRTLTDDNWKVQTTVCWGQRDRWLSFEGVEDFCKESNLQLITLPTAGHHVQEDCSEEVGNLIAGIMVTDAMIEPKRKRSFMCICLPSAILISAVFFVGSALFVTDYKERFLGCNLYPVKAAKSKICENECRPDGTQTLPRGIVSRTTDLEMRSLWGPPKKKLKSPMNLLAIAVGIKQKQNVNEIVKKFPLTDFAIMFFHYDGNVDGWRDLEWSNSVIHVSAINQTKWWFAKRFLHPDVVAQYDYIFLWDEDLGVENFHAGRYLSIIKEEGLQISQPAIDVDKSKVHYKLTARETSSKVHRRAINLRGPGRRCYENSMEPPCTGFVEMMAPVFSRASWRCAWYMIQNDLVHAWGLDFQLGYCAQGNRTKNIGIVDSEYVIHLGLPTLGGSADSKTNGEVEKQSSSNEKLPNAGKTVASKLEQSDDRNAVRRESFIELDNFKNRWRKAVREDECWVDPFQQPPKQG</sequence>
<dbReference type="Pfam" id="PF00561">
    <property type="entry name" value="Abhydrolase_1"/>
    <property type="match status" value="1"/>
</dbReference>
<dbReference type="InterPro" id="IPR007877">
    <property type="entry name" value="DUF707"/>
</dbReference>
<dbReference type="EMBL" id="JACGWO010000009">
    <property type="protein sequence ID" value="KAK4419737.1"/>
    <property type="molecule type" value="Genomic_DNA"/>
</dbReference>
<comment type="caution">
    <text evidence="4">The sequence shown here is derived from an EMBL/GenBank/DDBJ whole genome shotgun (WGS) entry which is preliminary data.</text>
</comment>
<evidence type="ECO:0000313" key="4">
    <source>
        <dbReference type="EMBL" id="KAK4419737.1"/>
    </source>
</evidence>
<feature type="domain" description="AB hydrolase-1" evidence="3">
    <location>
        <begin position="130"/>
        <end position="370"/>
    </location>
</feature>
<evidence type="ECO:0000259" key="3">
    <source>
        <dbReference type="Pfam" id="PF00561"/>
    </source>
</evidence>
<keyword evidence="2" id="KW-1133">Transmembrane helix</keyword>
<dbReference type="PANTHER" id="PTHR31210">
    <property type="entry name" value="OS06G0731900 PROTEIN"/>
    <property type="match status" value="1"/>
</dbReference>
<dbReference type="Proteomes" id="UP001293254">
    <property type="component" value="Unassembled WGS sequence"/>
</dbReference>
<keyword evidence="5" id="KW-1185">Reference proteome</keyword>
<protein>
    <submittedName>
        <fullName evidence="4">Haloalkane dehalogenase</fullName>
    </submittedName>
</protein>
<dbReference type="Pfam" id="PF05212">
    <property type="entry name" value="DUF707"/>
    <property type="match status" value="1"/>
</dbReference>
<dbReference type="PANTHER" id="PTHR31210:SF8">
    <property type="entry name" value="DUF707 DOMAIN-CONTAINING PROTEIN"/>
    <property type="match status" value="1"/>
</dbReference>
<reference evidence="4" key="2">
    <citation type="journal article" date="2024" name="Plant">
        <title>Genomic evolution and insights into agronomic trait innovations of Sesamum species.</title>
        <authorList>
            <person name="Miao H."/>
            <person name="Wang L."/>
            <person name="Qu L."/>
            <person name="Liu H."/>
            <person name="Sun Y."/>
            <person name="Le M."/>
            <person name="Wang Q."/>
            <person name="Wei S."/>
            <person name="Zheng Y."/>
            <person name="Lin W."/>
            <person name="Duan Y."/>
            <person name="Cao H."/>
            <person name="Xiong S."/>
            <person name="Wang X."/>
            <person name="Wei L."/>
            <person name="Li C."/>
            <person name="Ma Q."/>
            <person name="Ju M."/>
            <person name="Zhao R."/>
            <person name="Li G."/>
            <person name="Mu C."/>
            <person name="Tian Q."/>
            <person name="Mei H."/>
            <person name="Zhang T."/>
            <person name="Gao T."/>
            <person name="Zhang H."/>
        </authorList>
    </citation>
    <scope>NUCLEOTIDE SEQUENCE</scope>
    <source>
        <strain evidence="4">3651</strain>
    </source>
</reference>
<name>A0AAE1XXH4_9LAMI</name>
<keyword evidence="2" id="KW-0812">Transmembrane</keyword>
<dbReference type="Gene3D" id="3.40.50.1820">
    <property type="entry name" value="alpha/beta hydrolase"/>
    <property type="match status" value="1"/>
</dbReference>
<dbReference type="InterPro" id="IPR000073">
    <property type="entry name" value="AB_hydrolase_1"/>
</dbReference>
<dbReference type="SUPFAM" id="SSF53474">
    <property type="entry name" value="alpha/beta-Hydrolases"/>
    <property type="match status" value="1"/>
</dbReference>
<proteinExistence type="predicted"/>
<dbReference type="InterPro" id="IPR029058">
    <property type="entry name" value="AB_hydrolase_fold"/>
</dbReference>
<keyword evidence="2" id="KW-0472">Membrane</keyword>
<feature type="transmembrane region" description="Helical" evidence="2">
    <location>
        <begin position="397"/>
        <end position="420"/>
    </location>
</feature>
<dbReference type="GO" id="GO:0016787">
    <property type="term" value="F:hydrolase activity"/>
    <property type="evidence" value="ECO:0007669"/>
    <property type="project" value="UniProtKB-ARBA"/>
</dbReference>
<reference evidence="4" key="1">
    <citation type="submission" date="2020-06" db="EMBL/GenBank/DDBJ databases">
        <authorList>
            <person name="Li T."/>
            <person name="Hu X."/>
            <person name="Zhang T."/>
            <person name="Song X."/>
            <person name="Zhang H."/>
            <person name="Dai N."/>
            <person name="Sheng W."/>
            <person name="Hou X."/>
            <person name="Wei L."/>
        </authorList>
    </citation>
    <scope>NUCLEOTIDE SEQUENCE</scope>
    <source>
        <strain evidence="4">3651</strain>
        <tissue evidence="4">Leaf</tissue>
    </source>
</reference>
<dbReference type="AlphaFoldDB" id="A0AAE1XXH4"/>
<gene>
    <name evidence="4" type="ORF">Salat_2386600</name>
</gene>